<accession>A0A558R532</accession>
<evidence type="ECO:0000313" key="2">
    <source>
        <dbReference type="Proteomes" id="UP000318681"/>
    </source>
</evidence>
<evidence type="ECO:0000313" key="1">
    <source>
        <dbReference type="EMBL" id="TVV74494.1"/>
    </source>
</evidence>
<dbReference type="EMBL" id="VNIM01000032">
    <property type="protein sequence ID" value="TVV74494.1"/>
    <property type="molecule type" value="Genomic_DNA"/>
</dbReference>
<keyword evidence="2" id="KW-1185">Reference proteome</keyword>
<dbReference type="InterPro" id="IPR012668">
    <property type="entry name" value="CHP02466"/>
</dbReference>
<dbReference type="NCBIfam" id="TIGR02466">
    <property type="entry name" value="TIGR02466 family protein"/>
    <property type="match status" value="1"/>
</dbReference>
<dbReference type="Proteomes" id="UP000318681">
    <property type="component" value="Unassembled WGS sequence"/>
</dbReference>
<protein>
    <recommendedName>
        <fullName evidence="3">2OG-Fe(II) oxygenase</fullName>
    </recommendedName>
</protein>
<dbReference type="OrthoDB" id="9783136at2"/>
<evidence type="ECO:0008006" key="3">
    <source>
        <dbReference type="Google" id="ProtNLM"/>
    </source>
</evidence>
<reference evidence="1 2" key="1">
    <citation type="submission" date="2019-07" db="EMBL/GenBank/DDBJ databases">
        <title>Sphingomonas solaris sp. nov., isolated from a solar panel from Boston, Massachusetts.</title>
        <authorList>
            <person name="Tanner K."/>
            <person name="Pascual J."/>
            <person name="Mancuso C."/>
            <person name="Pereto J."/>
            <person name="Khalil A."/>
            <person name="Vilanova C."/>
        </authorList>
    </citation>
    <scope>NUCLEOTIDE SEQUENCE [LARGE SCALE GENOMIC DNA]</scope>
    <source>
        <strain evidence="1 2">R4DWN</strain>
    </source>
</reference>
<name>A0A558R532_9SPHN</name>
<dbReference type="Gene3D" id="2.60.120.620">
    <property type="entry name" value="q2cbj1_9rhob like domain"/>
    <property type="match status" value="1"/>
</dbReference>
<dbReference type="Pfam" id="PF13759">
    <property type="entry name" value="2OG-FeII_Oxy_5"/>
    <property type="match status" value="1"/>
</dbReference>
<sequence>MRSVRVVPLFETPVYSLVVPDHAALDAALRAAILSRRAGERSVSLSNVGGWQSSANMSGWGGEAAAGLARHVAGLCNTVVSRMHAPGAPGVEWQCEMWANVNEAGHSNQSHWHPGSFLSAVYYVDNGYGGSDDRSLGGELVFIDPRMPYLRMRTPDLRHRGADGSADEQETWMRPQPGMLVVFPSFLAHSVRPYQGAGTRISIAVNMLVRHEAR</sequence>
<dbReference type="AlphaFoldDB" id="A0A558R532"/>
<organism evidence="1 2">
    <name type="scientific">Alterirhizorhabdus solaris</name>
    <dbReference type="NCBI Taxonomy" id="2529389"/>
    <lineage>
        <taxon>Bacteria</taxon>
        <taxon>Pseudomonadati</taxon>
        <taxon>Pseudomonadota</taxon>
        <taxon>Alphaproteobacteria</taxon>
        <taxon>Sphingomonadales</taxon>
        <taxon>Rhizorhabdaceae</taxon>
        <taxon>Alterirhizorhabdus</taxon>
    </lineage>
</organism>
<gene>
    <name evidence="1" type="ORF">FOY91_09515</name>
</gene>
<comment type="caution">
    <text evidence="1">The sequence shown here is derived from an EMBL/GenBank/DDBJ whole genome shotgun (WGS) entry which is preliminary data.</text>
</comment>
<dbReference type="RefSeq" id="WP_145150576.1">
    <property type="nucleotide sequence ID" value="NZ_VNIM01000032.1"/>
</dbReference>
<proteinExistence type="predicted"/>